<keyword evidence="3" id="KW-1185">Reference proteome</keyword>
<evidence type="ECO:0008006" key="4">
    <source>
        <dbReference type="Google" id="ProtNLM"/>
    </source>
</evidence>
<dbReference type="AlphaFoldDB" id="A0A1H6ZN81"/>
<dbReference type="EMBL" id="FNZK01000009">
    <property type="protein sequence ID" value="SEJ50275.1"/>
    <property type="molecule type" value="Genomic_DNA"/>
</dbReference>
<proteinExistence type="predicted"/>
<protein>
    <recommendedName>
        <fullName evidence="4">WD40-like Beta Propeller Repeat</fullName>
    </recommendedName>
</protein>
<keyword evidence="1" id="KW-1133">Transmembrane helix</keyword>
<sequence length="320" mass="36713">MTSKWIAYLSVFVSILIVLSSMYYYYNWKHGAYMDIEGTLLLPINYNEKTTNKKAGIYQISTLAEISDKPYFSDERYEKYAYPFIIGGDFICVAKNKETGDNVLLRVENGHISEMMNSNKSIYFPVVSPDLNTIWYLQSEDNDNKTDRITSLWKYNRINGMKEKLFDDRIDFSSGILVAPDESIIFVQQSGKLDGHSEIIQISNIGEKRVLLSKAHFPSWYEKGKSILFKSGNQINVFILKSGETISMGSDDRWWDYPPAVSPDKKHLAVVEYARIQLLGGERDHRLKVISIDGKVEHELTFLQNGGIKPWGINVSWLSN</sequence>
<accession>A0A1H6ZN81</accession>
<feature type="transmembrane region" description="Helical" evidence="1">
    <location>
        <begin position="6"/>
        <end position="26"/>
    </location>
</feature>
<dbReference type="STRING" id="84035.SAMN05660742_10917"/>
<organism evidence="2 3">
    <name type="scientific">Propionispira arboris</name>
    <dbReference type="NCBI Taxonomy" id="84035"/>
    <lineage>
        <taxon>Bacteria</taxon>
        <taxon>Bacillati</taxon>
        <taxon>Bacillota</taxon>
        <taxon>Negativicutes</taxon>
        <taxon>Selenomonadales</taxon>
        <taxon>Selenomonadaceae</taxon>
        <taxon>Propionispira</taxon>
    </lineage>
</organism>
<evidence type="ECO:0000256" key="1">
    <source>
        <dbReference type="SAM" id="Phobius"/>
    </source>
</evidence>
<name>A0A1H6ZN81_9FIRM</name>
<dbReference type="Gene3D" id="2.120.10.30">
    <property type="entry name" value="TolB, C-terminal domain"/>
    <property type="match status" value="1"/>
</dbReference>
<dbReference type="InterPro" id="IPR011042">
    <property type="entry name" value="6-blade_b-propeller_TolB-like"/>
</dbReference>
<keyword evidence="1" id="KW-0812">Transmembrane</keyword>
<evidence type="ECO:0000313" key="2">
    <source>
        <dbReference type="EMBL" id="SEJ50275.1"/>
    </source>
</evidence>
<gene>
    <name evidence="2" type="ORF">SAMN05660742_10917</name>
</gene>
<evidence type="ECO:0000313" key="3">
    <source>
        <dbReference type="Proteomes" id="UP000199662"/>
    </source>
</evidence>
<keyword evidence="1" id="KW-0472">Membrane</keyword>
<dbReference type="Proteomes" id="UP000199662">
    <property type="component" value="Unassembled WGS sequence"/>
</dbReference>
<reference evidence="2 3" key="1">
    <citation type="submission" date="2016-10" db="EMBL/GenBank/DDBJ databases">
        <authorList>
            <person name="de Groot N.N."/>
        </authorList>
    </citation>
    <scope>NUCLEOTIDE SEQUENCE [LARGE SCALE GENOMIC DNA]</scope>
    <source>
        <strain evidence="2 3">DSM 2179</strain>
    </source>
</reference>
<dbReference type="SUPFAM" id="SSF82171">
    <property type="entry name" value="DPP6 N-terminal domain-like"/>
    <property type="match status" value="1"/>
</dbReference>